<name>A0AAV5CF34_ELECO</name>
<evidence type="ECO:0000256" key="1">
    <source>
        <dbReference type="SAM" id="MobiDB-lite"/>
    </source>
</evidence>
<evidence type="ECO:0000313" key="2">
    <source>
        <dbReference type="EMBL" id="GJM96717.1"/>
    </source>
</evidence>
<dbReference type="AlphaFoldDB" id="A0AAV5CF34"/>
<proteinExistence type="predicted"/>
<feature type="compositionally biased region" description="Low complexity" evidence="1">
    <location>
        <begin position="90"/>
        <end position="108"/>
    </location>
</feature>
<dbReference type="EMBL" id="BQKI01000006">
    <property type="protein sequence ID" value="GJM96717.1"/>
    <property type="molecule type" value="Genomic_DNA"/>
</dbReference>
<keyword evidence="3" id="KW-1185">Reference proteome</keyword>
<dbReference type="Proteomes" id="UP001054889">
    <property type="component" value="Unassembled WGS sequence"/>
</dbReference>
<gene>
    <name evidence="2" type="primary">ga13579</name>
    <name evidence="2" type="ORF">PR202_ga13579</name>
</gene>
<comment type="caution">
    <text evidence="2">The sequence shown here is derived from an EMBL/GenBank/DDBJ whole genome shotgun (WGS) entry which is preliminary data.</text>
</comment>
<reference evidence="2" key="2">
    <citation type="submission" date="2021-12" db="EMBL/GenBank/DDBJ databases">
        <title>Resequencing data analysis of finger millet.</title>
        <authorList>
            <person name="Hatakeyama M."/>
            <person name="Aluri S."/>
            <person name="Balachadran M.T."/>
            <person name="Sivarajan S.R."/>
            <person name="Poveda L."/>
            <person name="Shimizu-Inatsugi R."/>
            <person name="Schlapbach R."/>
            <person name="Sreeman S.M."/>
            <person name="Shimizu K.K."/>
        </authorList>
    </citation>
    <scope>NUCLEOTIDE SEQUENCE</scope>
</reference>
<reference evidence="2" key="1">
    <citation type="journal article" date="2018" name="DNA Res.">
        <title>Multiple hybrid de novo genome assembly of finger millet, an orphan allotetraploid crop.</title>
        <authorList>
            <person name="Hatakeyama M."/>
            <person name="Aluri S."/>
            <person name="Balachadran M.T."/>
            <person name="Sivarajan S.R."/>
            <person name="Patrignani A."/>
            <person name="Gruter S."/>
            <person name="Poveda L."/>
            <person name="Shimizu-Inatsugi R."/>
            <person name="Baeten J."/>
            <person name="Francoijs K.J."/>
            <person name="Nataraja K.N."/>
            <person name="Reddy Y.A.N."/>
            <person name="Phadnis S."/>
            <person name="Ravikumar R.L."/>
            <person name="Schlapbach R."/>
            <person name="Sreeman S.M."/>
            <person name="Shimizu K.K."/>
        </authorList>
    </citation>
    <scope>NUCLEOTIDE SEQUENCE</scope>
</reference>
<protein>
    <submittedName>
        <fullName evidence="2">Uncharacterized protein</fullName>
    </submittedName>
</protein>
<evidence type="ECO:0000313" key="3">
    <source>
        <dbReference type="Proteomes" id="UP001054889"/>
    </source>
</evidence>
<feature type="region of interest" description="Disordered" evidence="1">
    <location>
        <begin position="87"/>
        <end position="108"/>
    </location>
</feature>
<accession>A0AAV5CF34</accession>
<feature type="region of interest" description="Disordered" evidence="1">
    <location>
        <begin position="21"/>
        <end position="53"/>
    </location>
</feature>
<organism evidence="2 3">
    <name type="scientific">Eleusine coracana subsp. coracana</name>
    <dbReference type="NCBI Taxonomy" id="191504"/>
    <lineage>
        <taxon>Eukaryota</taxon>
        <taxon>Viridiplantae</taxon>
        <taxon>Streptophyta</taxon>
        <taxon>Embryophyta</taxon>
        <taxon>Tracheophyta</taxon>
        <taxon>Spermatophyta</taxon>
        <taxon>Magnoliopsida</taxon>
        <taxon>Liliopsida</taxon>
        <taxon>Poales</taxon>
        <taxon>Poaceae</taxon>
        <taxon>PACMAD clade</taxon>
        <taxon>Chloridoideae</taxon>
        <taxon>Cynodonteae</taxon>
        <taxon>Eleusininae</taxon>
        <taxon>Eleusine</taxon>
    </lineage>
</organism>
<sequence length="108" mass="11140">MPARGGLTPAAWSDVMWCGVQATNERAGSPARQPAPPPPHQGHHHTTPPSSLYSVRFSPFALATGGPIPSPMSHLADGSLRIPSHSTSAAVLPRVPRLPSPSASALPS</sequence>